<dbReference type="EMBL" id="LASV01000514">
    <property type="protein sequence ID" value="KKA18008.1"/>
    <property type="molecule type" value="Genomic_DNA"/>
</dbReference>
<dbReference type="RefSeq" id="XP_013324620.1">
    <property type="nucleotide sequence ID" value="XM_013469166.1"/>
</dbReference>
<evidence type="ECO:0000313" key="2">
    <source>
        <dbReference type="EMBL" id="KKA18008.1"/>
    </source>
</evidence>
<protein>
    <submittedName>
        <fullName evidence="2">Uncharacterized protein</fullName>
    </submittedName>
</protein>
<dbReference type="Proteomes" id="UP000053958">
    <property type="component" value="Unassembled WGS sequence"/>
</dbReference>
<reference evidence="2 3" key="1">
    <citation type="submission" date="2015-04" db="EMBL/GenBank/DDBJ databases">
        <authorList>
            <person name="Heijne W.H."/>
            <person name="Fedorova N.D."/>
            <person name="Nierman W.C."/>
            <person name="Vollebregt A.W."/>
            <person name="Zhao Z."/>
            <person name="Wu L."/>
            <person name="Kumar M."/>
            <person name="Stam H."/>
            <person name="van den Berg M.A."/>
            <person name="Pel H.J."/>
        </authorList>
    </citation>
    <scope>NUCLEOTIDE SEQUENCE [LARGE SCALE GENOMIC DNA]</scope>
    <source>
        <strain evidence="2 3">CBS 393.64</strain>
    </source>
</reference>
<dbReference type="GeneID" id="25320315"/>
<organism evidence="2 3">
    <name type="scientific">Rasamsonia emersonii (strain ATCC 16479 / CBS 393.64 / IMI 116815)</name>
    <dbReference type="NCBI Taxonomy" id="1408163"/>
    <lineage>
        <taxon>Eukaryota</taxon>
        <taxon>Fungi</taxon>
        <taxon>Dikarya</taxon>
        <taxon>Ascomycota</taxon>
        <taxon>Pezizomycotina</taxon>
        <taxon>Eurotiomycetes</taxon>
        <taxon>Eurotiomycetidae</taxon>
        <taxon>Eurotiales</taxon>
        <taxon>Trichocomaceae</taxon>
        <taxon>Rasamsonia</taxon>
    </lineage>
</organism>
<keyword evidence="3" id="KW-1185">Reference proteome</keyword>
<dbReference type="AlphaFoldDB" id="A0A0F4YK76"/>
<feature type="compositionally biased region" description="Polar residues" evidence="1">
    <location>
        <begin position="90"/>
        <end position="101"/>
    </location>
</feature>
<sequence>MESRERSPCKQAGKPGDEPRELFCLDCYYLLNLLSWSTSCPRLPQPVLISPSRVRHAYPCKCSLWRSWHVLLSAIERRRQRPLGGCPSFGSLQDNRQNSPL</sequence>
<feature type="region of interest" description="Disordered" evidence="1">
    <location>
        <begin position="81"/>
        <end position="101"/>
    </location>
</feature>
<proteinExistence type="predicted"/>
<gene>
    <name evidence="2" type="ORF">T310_8052</name>
</gene>
<accession>A0A0F4YK76</accession>
<name>A0A0F4YK76_RASE3</name>
<comment type="caution">
    <text evidence="2">The sequence shown here is derived from an EMBL/GenBank/DDBJ whole genome shotgun (WGS) entry which is preliminary data.</text>
</comment>
<feature type="region of interest" description="Disordered" evidence="1">
    <location>
        <begin position="1"/>
        <end position="20"/>
    </location>
</feature>
<evidence type="ECO:0000313" key="3">
    <source>
        <dbReference type="Proteomes" id="UP000053958"/>
    </source>
</evidence>
<evidence type="ECO:0000256" key="1">
    <source>
        <dbReference type="SAM" id="MobiDB-lite"/>
    </source>
</evidence>